<keyword evidence="7" id="KW-1185">Reference proteome</keyword>
<keyword evidence="3" id="KW-0862">Zinc</keyword>
<accession>A0A2U1NQ44</accession>
<organism evidence="6 7">
    <name type="scientific">Artemisia annua</name>
    <name type="common">Sweet wormwood</name>
    <dbReference type="NCBI Taxonomy" id="35608"/>
    <lineage>
        <taxon>Eukaryota</taxon>
        <taxon>Viridiplantae</taxon>
        <taxon>Streptophyta</taxon>
        <taxon>Embryophyta</taxon>
        <taxon>Tracheophyta</taxon>
        <taxon>Spermatophyta</taxon>
        <taxon>Magnoliopsida</taxon>
        <taxon>eudicotyledons</taxon>
        <taxon>Gunneridae</taxon>
        <taxon>Pentapetalae</taxon>
        <taxon>asterids</taxon>
        <taxon>campanulids</taxon>
        <taxon>Asterales</taxon>
        <taxon>Asteraceae</taxon>
        <taxon>Asteroideae</taxon>
        <taxon>Anthemideae</taxon>
        <taxon>Artemisiinae</taxon>
        <taxon>Artemisia</taxon>
    </lineage>
</organism>
<dbReference type="AlphaFoldDB" id="A0A2U1NQ44"/>
<reference evidence="6 7" key="1">
    <citation type="journal article" date="2018" name="Mol. Plant">
        <title>The genome of Artemisia annua provides insight into the evolution of Asteraceae family and artemisinin biosynthesis.</title>
        <authorList>
            <person name="Shen Q."/>
            <person name="Zhang L."/>
            <person name="Liao Z."/>
            <person name="Wang S."/>
            <person name="Yan T."/>
            <person name="Shi P."/>
            <person name="Liu M."/>
            <person name="Fu X."/>
            <person name="Pan Q."/>
            <person name="Wang Y."/>
            <person name="Lv Z."/>
            <person name="Lu X."/>
            <person name="Zhang F."/>
            <person name="Jiang W."/>
            <person name="Ma Y."/>
            <person name="Chen M."/>
            <person name="Hao X."/>
            <person name="Li L."/>
            <person name="Tang Y."/>
            <person name="Lv G."/>
            <person name="Zhou Y."/>
            <person name="Sun X."/>
            <person name="Brodelius P.E."/>
            <person name="Rose J.K.C."/>
            <person name="Tang K."/>
        </authorList>
    </citation>
    <scope>NUCLEOTIDE SEQUENCE [LARGE SCALE GENOMIC DNA]</scope>
    <source>
        <strain evidence="7">cv. Huhao1</strain>
        <tissue evidence="6">Leaf</tissue>
    </source>
</reference>
<evidence type="ECO:0000313" key="7">
    <source>
        <dbReference type="Proteomes" id="UP000245207"/>
    </source>
</evidence>
<comment type="caution">
    <text evidence="6">The sequence shown here is derived from an EMBL/GenBank/DDBJ whole genome shotgun (WGS) entry which is preliminary data.</text>
</comment>
<dbReference type="InterPro" id="IPR010666">
    <property type="entry name" value="Znf_GRF"/>
</dbReference>
<dbReference type="Pfam" id="PF06839">
    <property type="entry name" value="Zn_ribbon_GRF"/>
    <property type="match status" value="1"/>
</dbReference>
<evidence type="ECO:0000256" key="2">
    <source>
        <dbReference type="ARBA" id="ARBA00022771"/>
    </source>
</evidence>
<gene>
    <name evidence="6" type="ORF">CTI12_AA240640</name>
</gene>
<keyword evidence="2 4" id="KW-0863">Zinc-finger</keyword>
<dbReference type="OrthoDB" id="5418639at2759"/>
<dbReference type="GO" id="GO:0008270">
    <property type="term" value="F:zinc ion binding"/>
    <property type="evidence" value="ECO:0007669"/>
    <property type="project" value="UniProtKB-KW"/>
</dbReference>
<evidence type="ECO:0000256" key="1">
    <source>
        <dbReference type="ARBA" id="ARBA00022723"/>
    </source>
</evidence>
<evidence type="ECO:0000259" key="5">
    <source>
        <dbReference type="PROSITE" id="PS51999"/>
    </source>
</evidence>
<dbReference type="Proteomes" id="UP000245207">
    <property type="component" value="Unassembled WGS sequence"/>
</dbReference>
<feature type="domain" description="GRF-type" evidence="5">
    <location>
        <begin position="4"/>
        <end position="45"/>
    </location>
</feature>
<evidence type="ECO:0000256" key="4">
    <source>
        <dbReference type="PROSITE-ProRule" id="PRU01343"/>
    </source>
</evidence>
<proteinExistence type="predicted"/>
<evidence type="ECO:0000313" key="6">
    <source>
        <dbReference type="EMBL" id="PWA75570.1"/>
    </source>
</evidence>
<evidence type="ECO:0000256" key="3">
    <source>
        <dbReference type="ARBA" id="ARBA00022833"/>
    </source>
</evidence>
<dbReference type="EMBL" id="PKPP01002392">
    <property type="protein sequence ID" value="PWA75570.1"/>
    <property type="molecule type" value="Genomic_DNA"/>
</dbReference>
<dbReference type="PROSITE" id="PS51999">
    <property type="entry name" value="ZF_GRF"/>
    <property type="match status" value="1"/>
</dbReference>
<sequence length="83" mass="9589">MVLCLCNKQCVIRYSWTPRNPGRCFYCCPQTGGTNCGFFNWYDPPMCARLTEIIPGLLMSRNVLEESVNELQATNRRLKICFC</sequence>
<dbReference type="PANTHER" id="PTHR33248">
    <property type="entry name" value="ZINC ION-BINDING PROTEIN"/>
    <property type="match status" value="1"/>
</dbReference>
<protein>
    <submittedName>
        <fullName evidence="6">Zinc finger, GRF-type</fullName>
    </submittedName>
</protein>
<name>A0A2U1NQ44_ARTAN</name>
<keyword evidence="1" id="KW-0479">Metal-binding</keyword>